<name>A0A329YM02_RHITR</name>
<gene>
    <name evidence="1" type="ORF">DQ393_06065</name>
</gene>
<sequence length="253" mass="27341">MLAAEALRLAAIEILLPTASQPNGPFPTLAGPRVYDSRAMPLEDLYQNGDVLENLDETDEVAEPHPAYTPVLSLYTPESGVKLRGPHAAAWDTEAEAVLEIVAELAVTATENGVTFVDAMASGDPDARLVLAALCAQVRRALERSQAGGLWRHLVRQITDTQYKTYALPELGLRWHRVTITIHCEIRDDCFDMTAGGLPEPIKSLYDALPDESYAKSKLAALAAHFAAEPLPALKEIHVNTGPVESGPDDLSP</sequence>
<dbReference type="Proteomes" id="UP000251205">
    <property type="component" value="Unassembled WGS sequence"/>
</dbReference>
<dbReference type="RefSeq" id="WP_112340891.1">
    <property type="nucleotide sequence ID" value="NZ_QMKK01000022.1"/>
</dbReference>
<protein>
    <submittedName>
        <fullName evidence="1">Uncharacterized protein</fullName>
    </submittedName>
</protein>
<dbReference type="OrthoDB" id="8082736at2"/>
<accession>A0A329YM02</accession>
<dbReference type="AlphaFoldDB" id="A0A329YM02"/>
<dbReference type="EMBL" id="QMKK01000022">
    <property type="protein sequence ID" value="RAX42405.1"/>
    <property type="molecule type" value="Genomic_DNA"/>
</dbReference>
<proteinExistence type="predicted"/>
<reference evidence="1 2" key="1">
    <citation type="submission" date="2018-06" db="EMBL/GenBank/DDBJ databases">
        <title>Whole Genome Sequence of an efficient microsymbiont, Rhizobium tropici.</title>
        <authorList>
            <person name="Srinivasan R."/>
            <person name="Singh H.V."/>
            <person name="Srivastava R."/>
            <person name="Kumari B."/>
            <person name="Radhakrishna A."/>
        </authorList>
    </citation>
    <scope>NUCLEOTIDE SEQUENCE [LARGE SCALE GENOMIC DNA]</scope>
    <source>
        <strain evidence="1 2">IGFRI Rhizo-19</strain>
    </source>
</reference>
<evidence type="ECO:0000313" key="2">
    <source>
        <dbReference type="Proteomes" id="UP000251205"/>
    </source>
</evidence>
<evidence type="ECO:0000313" key="1">
    <source>
        <dbReference type="EMBL" id="RAX42405.1"/>
    </source>
</evidence>
<comment type="caution">
    <text evidence="1">The sequence shown here is derived from an EMBL/GenBank/DDBJ whole genome shotgun (WGS) entry which is preliminary data.</text>
</comment>
<organism evidence="1 2">
    <name type="scientific">Rhizobium tropici</name>
    <dbReference type="NCBI Taxonomy" id="398"/>
    <lineage>
        <taxon>Bacteria</taxon>
        <taxon>Pseudomonadati</taxon>
        <taxon>Pseudomonadota</taxon>
        <taxon>Alphaproteobacteria</taxon>
        <taxon>Hyphomicrobiales</taxon>
        <taxon>Rhizobiaceae</taxon>
        <taxon>Rhizobium/Agrobacterium group</taxon>
        <taxon>Rhizobium</taxon>
    </lineage>
</organism>